<feature type="region of interest" description="Disordered" evidence="1">
    <location>
        <begin position="49"/>
        <end position="480"/>
    </location>
</feature>
<comment type="caution">
    <text evidence="3">The sequence shown here is derived from an EMBL/GenBank/DDBJ whole genome shotgun (WGS) entry which is preliminary data.</text>
</comment>
<evidence type="ECO:0000259" key="2">
    <source>
        <dbReference type="Pfam" id="PF20994"/>
    </source>
</evidence>
<dbReference type="GeneID" id="70239700"/>
<evidence type="ECO:0000313" key="3">
    <source>
        <dbReference type="EMBL" id="KAH8700884.1"/>
    </source>
</evidence>
<proteinExistence type="predicted"/>
<name>A0AAD4KVQ3_9EURO</name>
<feature type="compositionally biased region" description="Polar residues" evidence="1">
    <location>
        <begin position="226"/>
        <end position="236"/>
    </location>
</feature>
<feature type="domain" description="Inner kinetochore subunit AME1" evidence="2">
    <location>
        <begin position="434"/>
        <end position="662"/>
    </location>
</feature>
<feature type="compositionally biased region" description="Basic and acidic residues" evidence="1">
    <location>
        <begin position="365"/>
        <end position="390"/>
    </location>
</feature>
<keyword evidence="4" id="KW-1185">Reference proteome</keyword>
<sequence>MTMESTREERLQMRQRGAGTRKIQEVDFGFSFGSPVATATAGSINQVLADGPAARTTTRSPRARTSVNAAASDDLEQRSKQGNGDAVVSPTPGSARVTRRSPPTRGSKQDQTEAEGPSNDQNVDTNTTTDPVQGGESTERETTLRPAQTSTETSPRSNRGRRKSGTDRSTEVQENSAQDSATAESKLQAADRNGEYTDTSAMSRSRRQRTKNTQSAETGDRGKRGSAQSSTEQPDSVGNAKDTVQDRPRRKGKAAATEVVADTGPESVISESRSKRQKRKEKEMEPEQVQNEPDRNTERSRRRSLRNTSPRQDETELQASKRRKGKQKASEPEPEPVREPEPEPVEEEEEAPSQKQKTKRKHRESRSPAEAPRRRGRPSLDKDISNKDAGKVAAEPITHPPPSSTGSERPAKRRRGRPSTDAEQRRQTNPEEKRREGTVAITVHRLANTSALGDASSDSSDSSSDELDTRKTFPSRSGVNPADVLSQICQEILDKHVTGLSNSIANESNQSKRSEAVRQHKAVEAYRSQLEGRLFELSELLESNFAIGVKLKRAKRETMDMRNRLLEVRRQRQEIALRMDAVRLKHGEEEDAKMSRNAINNSLHNLELTLDRNRVPAKTDTASAVAGLEFTLRTVSENVSSAAEGAQGGLLSQVRAFNAQLEMAARKLS</sequence>
<gene>
    <name evidence="3" type="ORF">BGW36DRAFT_137777</name>
</gene>
<evidence type="ECO:0000256" key="1">
    <source>
        <dbReference type="SAM" id="MobiDB-lite"/>
    </source>
</evidence>
<evidence type="ECO:0000313" key="4">
    <source>
        <dbReference type="Proteomes" id="UP001201262"/>
    </source>
</evidence>
<feature type="compositionally biased region" description="Basic and acidic residues" evidence="1">
    <location>
        <begin position="418"/>
        <end position="437"/>
    </location>
</feature>
<feature type="compositionally biased region" description="Acidic residues" evidence="1">
    <location>
        <begin position="342"/>
        <end position="351"/>
    </location>
</feature>
<feature type="region of interest" description="Disordered" evidence="1">
    <location>
        <begin position="1"/>
        <end position="22"/>
    </location>
</feature>
<dbReference type="Pfam" id="PF20994">
    <property type="entry name" value="CENPU"/>
    <property type="match status" value="1"/>
</dbReference>
<feature type="compositionally biased region" description="Basic and acidic residues" evidence="1">
    <location>
        <begin position="1"/>
        <end position="12"/>
    </location>
</feature>
<feature type="compositionally biased region" description="Low complexity" evidence="1">
    <location>
        <begin position="119"/>
        <end position="130"/>
    </location>
</feature>
<dbReference type="InterPro" id="IPR048743">
    <property type="entry name" value="AME1"/>
</dbReference>
<dbReference type="EMBL" id="JAJTJA010000004">
    <property type="protein sequence ID" value="KAH8700884.1"/>
    <property type="molecule type" value="Genomic_DNA"/>
</dbReference>
<reference evidence="3" key="1">
    <citation type="submission" date="2021-12" db="EMBL/GenBank/DDBJ databases">
        <title>Convergent genome expansion in fungi linked to evolution of root-endophyte symbiosis.</title>
        <authorList>
            <consortium name="DOE Joint Genome Institute"/>
            <person name="Ke Y.-H."/>
            <person name="Bonito G."/>
            <person name="Liao H.-L."/>
            <person name="Looney B."/>
            <person name="Rojas-Flechas A."/>
            <person name="Nash J."/>
            <person name="Hameed K."/>
            <person name="Schadt C."/>
            <person name="Martin F."/>
            <person name="Crous P.W."/>
            <person name="Miettinen O."/>
            <person name="Magnuson J.K."/>
            <person name="Labbe J."/>
            <person name="Jacobson D."/>
            <person name="Doktycz M.J."/>
            <person name="Veneault-Fourrey C."/>
            <person name="Kuo A."/>
            <person name="Mondo S."/>
            <person name="Calhoun S."/>
            <person name="Riley R."/>
            <person name="Ohm R."/>
            <person name="LaButti K."/>
            <person name="Andreopoulos B."/>
            <person name="Pangilinan J."/>
            <person name="Nolan M."/>
            <person name="Tritt A."/>
            <person name="Clum A."/>
            <person name="Lipzen A."/>
            <person name="Daum C."/>
            <person name="Barry K."/>
            <person name="Grigoriev I.V."/>
            <person name="Vilgalys R."/>
        </authorList>
    </citation>
    <scope>NUCLEOTIDE SEQUENCE</scope>
    <source>
        <strain evidence="3">PMI_201</strain>
    </source>
</reference>
<feature type="compositionally biased region" description="Basic and acidic residues" evidence="1">
    <location>
        <begin position="328"/>
        <end position="341"/>
    </location>
</feature>
<feature type="compositionally biased region" description="Polar residues" evidence="1">
    <location>
        <begin position="172"/>
        <end position="185"/>
    </location>
</feature>
<protein>
    <recommendedName>
        <fullName evidence="2">Inner kinetochore subunit AME1 domain-containing protein</fullName>
    </recommendedName>
</protein>
<dbReference type="Proteomes" id="UP001201262">
    <property type="component" value="Unassembled WGS sequence"/>
</dbReference>
<dbReference type="RefSeq" id="XP_046074590.1">
    <property type="nucleotide sequence ID" value="XM_046209413.1"/>
</dbReference>
<dbReference type="AlphaFoldDB" id="A0AAD4KVQ3"/>
<feature type="compositionally biased region" description="Low complexity" evidence="1">
    <location>
        <begin position="52"/>
        <end position="66"/>
    </location>
</feature>
<organism evidence="3 4">
    <name type="scientific">Talaromyces proteolyticus</name>
    <dbReference type="NCBI Taxonomy" id="1131652"/>
    <lineage>
        <taxon>Eukaryota</taxon>
        <taxon>Fungi</taxon>
        <taxon>Dikarya</taxon>
        <taxon>Ascomycota</taxon>
        <taxon>Pezizomycotina</taxon>
        <taxon>Eurotiomycetes</taxon>
        <taxon>Eurotiomycetidae</taxon>
        <taxon>Eurotiales</taxon>
        <taxon>Trichocomaceae</taxon>
        <taxon>Talaromyces</taxon>
        <taxon>Talaromyces sect. Bacilispori</taxon>
    </lineage>
</organism>
<feature type="compositionally biased region" description="Polar residues" evidence="1">
    <location>
        <begin position="145"/>
        <end position="157"/>
    </location>
</feature>
<accession>A0AAD4KVQ3</accession>